<evidence type="ECO:0008006" key="5">
    <source>
        <dbReference type="Google" id="ProtNLM"/>
    </source>
</evidence>
<organism evidence="3 4">
    <name type="scientific">Wickerhamomyces mucosus</name>
    <dbReference type="NCBI Taxonomy" id="1378264"/>
    <lineage>
        <taxon>Eukaryota</taxon>
        <taxon>Fungi</taxon>
        <taxon>Dikarya</taxon>
        <taxon>Ascomycota</taxon>
        <taxon>Saccharomycotina</taxon>
        <taxon>Saccharomycetes</taxon>
        <taxon>Phaffomycetales</taxon>
        <taxon>Wickerhamomycetaceae</taxon>
        <taxon>Wickerhamomyces</taxon>
    </lineage>
</organism>
<reference evidence="3" key="2">
    <citation type="submission" date="2021-01" db="EMBL/GenBank/DDBJ databases">
        <authorList>
            <person name="Schikora-Tamarit M.A."/>
        </authorList>
    </citation>
    <scope>NUCLEOTIDE SEQUENCE</scope>
    <source>
        <strain evidence="3">CBS6341</strain>
    </source>
</reference>
<evidence type="ECO:0000256" key="2">
    <source>
        <dbReference type="ARBA" id="ARBA00022679"/>
    </source>
</evidence>
<protein>
    <recommendedName>
        <fullName evidence="5">U6 small nuclear RNA (adenine-(43)-N(6))-methyltransferase</fullName>
    </recommendedName>
</protein>
<dbReference type="Proteomes" id="UP000769528">
    <property type="component" value="Unassembled WGS sequence"/>
</dbReference>
<dbReference type="Gene3D" id="3.40.50.150">
    <property type="entry name" value="Vaccinia Virus protein VP39"/>
    <property type="match status" value="1"/>
</dbReference>
<evidence type="ECO:0000313" key="3">
    <source>
        <dbReference type="EMBL" id="KAH3672270.1"/>
    </source>
</evidence>
<dbReference type="GO" id="GO:0008168">
    <property type="term" value="F:methyltransferase activity"/>
    <property type="evidence" value="ECO:0007669"/>
    <property type="project" value="UniProtKB-KW"/>
</dbReference>
<reference evidence="3" key="1">
    <citation type="journal article" date="2021" name="Open Biol.">
        <title>Shared evolutionary footprints suggest mitochondrial oxidative damage underlies multiple complex I losses in fungi.</title>
        <authorList>
            <person name="Schikora-Tamarit M.A."/>
            <person name="Marcet-Houben M."/>
            <person name="Nosek J."/>
            <person name="Gabaldon T."/>
        </authorList>
    </citation>
    <scope>NUCLEOTIDE SEQUENCE</scope>
    <source>
        <strain evidence="3">CBS6341</strain>
    </source>
</reference>
<dbReference type="PANTHER" id="PTHR13393">
    <property type="entry name" value="SAM-DEPENDENT METHYLTRANSFERASE"/>
    <property type="match status" value="1"/>
</dbReference>
<dbReference type="GO" id="GO:0005634">
    <property type="term" value="C:nucleus"/>
    <property type="evidence" value="ECO:0007669"/>
    <property type="project" value="TreeGrafter"/>
</dbReference>
<sequence length="387" mass="45624">MSIDEIENYETPQYDFVQLTKSHSDLKPFFNVISNKLELTSESINLLTKYILADEFNIKINLLPHHLCPIIPSRVQYLQIIKSVLLECGLIIKDERIKGLDVGTGPYAIYALLAHKIFNWEMICTDIDEESISNCEKIIRSNGLDRFITIKKSEFYGQEINEKFQFSLSNPPFYESKEEMDRGYEFKPYKIQVKGTNSELIYGNGGEVGFIKKLIDNSIDFKDKIIWFSSLIGKKSTVGIIIGYLKHKFLKNFFIKDYQIGNTKRWIVFWSYQNYRAIVNKSFFKDILITSINIKLNIIKIETILKTFTPYLNYHRDDDGDSLYITCYNQCWTRQFKRRLKFENKIACLESEKSIFIVTPDLIRWKFGSSYKTFQSFYAFLQKNYKE</sequence>
<dbReference type="GO" id="GO:0070475">
    <property type="term" value="P:rRNA base methylation"/>
    <property type="evidence" value="ECO:0007669"/>
    <property type="project" value="TreeGrafter"/>
</dbReference>
<dbReference type="InterPro" id="IPR029063">
    <property type="entry name" value="SAM-dependent_MTases_sf"/>
</dbReference>
<dbReference type="CDD" id="cd02440">
    <property type="entry name" value="AdoMet_MTases"/>
    <property type="match status" value="1"/>
</dbReference>
<accession>A0A9P8PIJ5</accession>
<evidence type="ECO:0000256" key="1">
    <source>
        <dbReference type="ARBA" id="ARBA00022603"/>
    </source>
</evidence>
<proteinExistence type="predicted"/>
<name>A0A9P8PIJ5_9ASCO</name>
<keyword evidence="4" id="KW-1185">Reference proteome</keyword>
<dbReference type="InterPro" id="IPR010286">
    <property type="entry name" value="METTL16/RlmF"/>
</dbReference>
<keyword evidence="1" id="KW-0489">Methyltransferase</keyword>
<dbReference type="PANTHER" id="PTHR13393:SF0">
    <property type="entry name" value="RNA N6-ADENOSINE-METHYLTRANSFERASE METTL16"/>
    <property type="match status" value="1"/>
</dbReference>
<dbReference type="OrthoDB" id="3975698at2759"/>
<comment type="caution">
    <text evidence="3">The sequence shown here is derived from an EMBL/GenBank/DDBJ whole genome shotgun (WGS) entry which is preliminary data.</text>
</comment>
<evidence type="ECO:0000313" key="4">
    <source>
        <dbReference type="Proteomes" id="UP000769528"/>
    </source>
</evidence>
<dbReference type="SUPFAM" id="SSF53335">
    <property type="entry name" value="S-adenosyl-L-methionine-dependent methyltransferases"/>
    <property type="match status" value="1"/>
</dbReference>
<dbReference type="AlphaFoldDB" id="A0A9P8PIJ5"/>
<gene>
    <name evidence="3" type="ORF">WICMUC_004365</name>
</gene>
<dbReference type="Pfam" id="PF05971">
    <property type="entry name" value="Methyltransf_10"/>
    <property type="match status" value="1"/>
</dbReference>
<keyword evidence="2" id="KW-0808">Transferase</keyword>
<dbReference type="EMBL" id="JAEUBF010001168">
    <property type="protein sequence ID" value="KAH3672270.1"/>
    <property type="molecule type" value="Genomic_DNA"/>
</dbReference>